<dbReference type="Pfam" id="PF00127">
    <property type="entry name" value="Copper-bind"/>
    <property type="match status" value="1"/>
</dbReference>
<dbReference type="STRING" id="29655.A0A0K9P494"/>
<dbReference type="CDD" id="cd04219">
    <property type="entry name" value="Plastocyanin"/>
    <property type="match status" value="1"/>
</dbReference>
<feature type="binding site" evidence="9">
    <location>
        <position position="146"/>
    </location>
    <ligand>
        <name>Cu cation</name>
        <dbReference type="ChEBI" id="CHEBI:23378"/>
    </ligand>
</feature>
<comment type="caution">
    <text evidence="12">The sequence shown here is derived from an EMBL/GenBank/DDBJ whole genome shotgun (WGS) entry which is preliminary data.</text>
</comment>
<evidence type="ECO:0000256" key="3">
    <source>
        <dbReference type="ARBA" id="ARBA00022448"/>
    </source>
</evidence>
<evidence type="ECO:0000256" key="2">
    <source>
        <dbReference type="ARBA" id="ARBA00005338"/>
    </source>
</evidence>
<dbReference type="Gene3D" id="2.60.40.420">
    <property type="entry name" value="Cupredoxins - blue copper proteins"/>
    <property type="match status" value="1"/>
</dbReference>
<dbReference type="Proteomes" id="UP000036987">
    <property type="component" value="Unassembled WGS sequence"/>
</dbReference>
<evidence type="ECO:0000256" key="4">
    <source>
        <dbReference type="ARBA" id="ARBA00022723"/>
    </source>
</evidence>
<dbReference type="PRINTS" id="PR00157">
    <property type="entry name" value="PLASTOCYANIN"/>
</dbReference>
<comment type="function">
    <text evidence="10">Participates in electron transfer between P700 and the cytochrome b6-f complex in photosystem I.</text>
</comment>
<evidence type="ECO:0000256" key="8">
    <source>
        <dbReference type="ARBA" id="ARBA00023136"/>
    </source>
</evidence>
<keyword evidence="5 10" id="KW-0249">Electron transport</keyword>
<keyword evidence="4 9" id="KW-0479">Metal-binding</keyword>
<proteinExistence type="inferred from homology"/>
<comment type="cofactor">
    <cofactor evidence="9">
        <name>Cu(2+)</name>
        <dbReference type="ChEBI" id="CHEBI:29036"/>
    </cofactor>
    <text evidence="9">The crystal structure with reduced Cu(1+) has also been determined.</text>
</comment>
<evidence type="ECO:0000256" key="9">
    <source>
        <dbReference type="PIRSR" id="PIRSR602387-1"/>
    </source>
</evidence>
<feature type="binding site" evidence="9">
    <location>
        <position position="151"/>
    </location>
    <ligand>
        <name>Cu cation</name>
        <dbReference type="ChEBI" id="CHEBI:23378"/>
    </ligand>
</feature>
<dbReference type="InterPro" id="IPR028871">
    <property type="entry name" value="BlueCu_1_BS"/>
</dbReference>
<dbReference type="OMA" id="RICAASK"/>
<dbReference type="SUPFAM" id="SSF49503">
    <property type="entry name" value="Cupredoxins"/>
    <property type="match status" value="1"/>
</dbReference>
<dbReference type="GO" id="GO:0005507">
    <property type="term" value="F:copper ion binding"/>
    <property type="evidence" value="ECO:0007669"/>
    <property type="project" value="UniProtKB-UniRule"/>
</dbReference>
<sequence length="158" mass="16500">MASLTYAAVTIPKFSPPISPFPKKQMIIPAKPMLQSVGAAVVATATAAAIFTGSAMAKEVEVLLGSDSGELAFVPSLVKISAGDKIIFRNHSGFPHNVIFDEDEVPAGVDAGKISMNEEDLLNALDETYTVVLSVAGKYGFYCAPHQGAGMVGNVEVN</sequence>
<keyword evidence="13" id="KW-1185">Reference proteome</keyword>
<dbReference type="InterPro" id="IPR001235">
    <property type="entry name" value="Copper_blue_Plastocyanin"/>
</dbReference>
<keyword evidence="6 9" id="KW-0186">Copper</keyword>
<evidence type="ECO:0000256" key="1">
    <source>
        <dbReference type="ARBA" id="ARBA00004622"/>
    </source>
</evidence>
<dbReference type="EMBL" id="LFYR01001209">
    <property type="protein sequence ID" value="KMZ63809.1"/>
    <property type="molecule type" value="Genomic_DNA"/>
</dbReference>
<dbReference type="OrthoDB" id="197281at2759"/>
<dbReference type="GO" id="GO:0009535">
    <property type="term" value="C:chloroplast thylakoid membrane"/>
    <property type="evidence" value="ECO:0007669"/>
    <property type="project" value="UniProtKB-SubCell"/>
</dbReference>
<dbReference type="InterPro" id="IPR002387">
    <property type="entry name" value="Plastocyanin"/>
</dbReference>
<keyword evidence="3 10" id="KW-0813">Transport</keyword>
<dbReference type="GO" id="GO:0009055">
    <property type="term" value="F:electron transfer activity"/>
    <property type="evidence" value="ECO:0007669"/>
    <property type="project" value="UniProtKB-UniRule"/>
</dbReference>
<dbReference type="InterPro" id="IPR000923">
    <property type="entry name" value="BlueCu_1"/>
</dbReference>
<dbReference type="PANTHER" id="PTHR34192:SF10">
    <property type="entry name" value="PLASTOCYANIN MAJOR ISOFORM, CHLOROPLASTIC-RELATED"/>
    <property type="match status" value="1"/>
</dbReference>
<evidence type="ECO:0000313" key="13">
    <source>
        <dbReference type="Proteomes" id="UP000036987"/>
    </source>
</evidence>
<evidence type="ECO:0000313" key="12">
    <source>
        <dbReference type="EMBL" id="KMZ63809.1"/>
    </source>
</evidence>
<dbReference type="InterPro" id="IPR008972">
    <property type="entry name" value="Cupredoxin"/>
</dbReference>
<dbReference type="PROSITE" id="PS00196">
    <property type="entry name" value="COPPER_BLUE"/>
    <property type="match status" value="1"/>
</dbReference>
<dbReference type="AlphaFoldDB" id="A0A0K9P494"/>
<keyword evidence="7 10" id="KW-0793">Thylakoid</keyword>
<dbReference type="PANTHER" id="PTHR34192">
    <property type="entry name" value="PLASTOCYANIN MAJOR ISOFORM, CHLOROPLASTIC-RELATED"/>
    <property type="match status" value="1"/>
</dbReference>
<comment type="subcellular location">
    <subcellularLocation>
        <location evidence="1 10">Plastid</location>
        <location evidence="1 10">Chloroplast thylakoid membrane</location>
        <topology evidence="1 10">Peripheral membrane protein</topology>
        <orientation evidence="1 10">Lumenal side</orientation>
    </subcellularLocation>
</comment>
<evidence type="ECO:0000256" key="5">
    <source>
        <dbReference type="ARBA" id="ARBA00022982"/>
    </source>
</evidence>
<dbReference type="NCBIfam" id="TIGR02656">
    <property type="entry name" value="cyanin_plasto"/>
    <property type="match status" value="1"/>
</dbReference>
<evidence type="ECO:0000256" key="6">
    <source>
        <dbReference type="ARBA" id="ARBA00023008"/>
    </source>
</evidence>
<evidence type="ECO:0000256" key="10">
    <source>
        <dbReference type="RuleBase" id="RU363020"/>
    </source>
</evidence>
<reference evidence="13" key="1">
    <citation type="journal article" date="2016" name="Nature">
        <title>The genome of the seagrass Zostera marina reveals angiosperm adaptation to the sea.</title>
        <authorList>
            <person name="Olsen J.L."/>
            <person name="Rouze P."/>
            <person name="Verhelst B."/>
            <person name="Lin Y.-C."/>
            <person name="Bayer T."/>
            <person name="Collen J."/>
            <person name="Dattolo E."/>
            <person name="De Paoli E."/>
            <person name="Dittami S."/>
            <person name="Maumus F."/>
            <person name="Michel G."/>
            <person name="Kersting A."/>
            <person name="Lauritano C."/>
            <person name="Lohaus R."/>
            <person name="Toepel M."/>
            <person name="Tonon T."/>
            <person name="Vanneste K."/>
            <person name="Amirebrahimi M."/>
            <person name="Brakel J."/>
            <person name="Bostroem C."/>
            <person name="Chovatia M."/>
            <person name="Grimwood J."/>
            <person name="Jenkins J.W."/>
            <person name="Jueterbock A."/>
            <person name="Mraz A."/>
            <person name="Stam W.T."/>
            <person name="Tice H."/>
            <person name="Bornberg-Bauer E."/>
            <person name="Green P.J."/>
            <person name="Pearson G.A."/>
            <person name="Procaccini G."/>
            <person name="Duarte C.M."/>
            <person name="Schmutz J."/>
            <person name="Reusch T.B.H."/>
            <person name="Van de Peer Y."/>
        </authorList>
    </citation>
    <scope>NUCLEOTIDE SEQUENCE [LARGE SCALE GENOMIC DNA]</scope>
    <source>
        <strain evidence="13">cv. Finnish</strain>
    </source>
</reference>
<gene>
    <name evidence="12" type="ORF">ZOSMA_398G00050</name>
</gene>
<comment type="similarity">
    <text evidence="2 10">Belongs to the plastocyanin family.</text>
</comment>
<protein>
    <recommendedName>
        <fullName evidence="10">Plastocyanin</fullName>
    </recommendedName>
</protein>
<keyword evidence="8 10" id="KW-0472">Membrane</keyword>
<evidence type="ECO:0000256" key="7">
    <source>
        <dbReference type="ARBA" id="ARBA00023078"/>
    </source>
</evidence>
<dbReference type="PRINTS" id="PR00156">
    <property type="entry name" value="COPPERBLUE"/>
</dbReference>
<evidence type="ECO:0000259" key="11">
    <source>
        <dbReference type="Pfam" id="PF00127"/>
    </source>
</evidence>
<feature type="domain" description="Blue (type 1) copper" evidence="11">
    <location>
        <begin position="60"/>
        <end position="158"/>
    </location>
</feature>
<feature type="binding site" evidence="9">
    <location>
        <position position="143"/>
    </location>
    <ligand>
        <name>Cu cation</name>
        <dbReference type="ChEBI" id="CHEBI:23378"/>
    </ligand>
</feature>
<organism evidence="12 13">
    <name type="scientific">Zostera marina</name>
    <name type="common">Eelgrass</name>
    <dbReference type="NCBI Taxonomy" id="29655"/>
    <lineage>
        <taxon>Eukaryota</taxon>
        <taxon>Viridiplantae</taxon>
        <taxon>Streptophyta</taxon>
        <taxon>Embryophyta</taxon>
        <taxon>Tracheophyta</taxon>
        <taxon>Spermatophyta</taxon>
        <taxon>Magnoliopsida</taxon>
        <taxon>Liliopsida</taxon>
        <taxon>Zosteraceae</taxon>
        <taxon>Zostera</taxon>
    </lineage>
</organism>
<accession>A0A0K9P494</accession>
<name>A0A0K9P494_ZOSMR</name>
<feature type="binding site" evidence="9">
    <location>
        <position position="96"/>
    </location>
    <ligand>
        <name>Cu cation</name>
        <dbReference type="ChEBI" id="CHEBI:23378"/>
    </ligand>
</feature>